<dbReference type="VEuPathDB" id="FungiDB:RhiirFUN_024542"/>
<protein>
    <submittedName>
        <fullName evidence="1">Uncharacterized protein</fullName>
    </submittedName>
</protein>
<organism evidence="1 2">
    <name type="scientific">Rhizophagus irregularis (strain DAOM 181602 / DAOM 197198 / MUCL 43194)</name>
    <name type="common">Arbuscular mycorrhizal fungus</name>
    <name type="synonym">Glomus intraradices</name>
    <dbReference type="NCBI Taxonomy" id="747089"/>
    <lineage>
        <taxon>Eukaryota</taxon>
        <taxon>Fungi</taxon>
        <taxon>Fungi incertae sedis</taxon>
        <taxon>Mucoromycota</taxon>
        <taxon>Glomeromycotina</taxon>
        <taxon>Glomeromycetes</taxon>
        <taxon>Glomerales</taxon>
        <taxon>Glomeraceae</taxon>
        <taxon>Rhizophagus</taxon>
    </lineage>
</organism>
<name>A0A2H5UDL4_RHIID</name>
<gene>
    <name evidence="1" type="ORF">GLOIN_2v1124289</name>
</gene>
<dbReference type="STRING" id="747089.A0A2H5UDL4"/>
<comment type="caution">
    <text evidence="1">The sequence shown here is derived from an EMBL/GenBank/DDBJ whole genome shotgun (WGS) entry which is preliminary data.</text>
</comment>
<proteinExistence type="predicted"/>
<reference evidence="1 2" key="2">
    <citation type="journal article" date="2018" name="New Phytol.">
        <title>High intraspecific genome diversity in the model arbuscular mycorrhizal symbiont Rhizophagus irregularis.</title>
        <authorList>
            <person name="Chen E.C.H."/>
            <person name="Morin E."/>
            <person name="Beaudet D."/>
            <person name="Noel J."/>
            <person name="Yildirir G."/>
            <person name="Ndikumana S."/>
            <person name="Charron P."/>
            <person name="St-Onge C."/>
            <person name="Giorgi J."/>
            <person name="Kruger M."/>
            <person name="Marton T."/>
            <person name="Ropars J."/>
            <person name="Grigoriev I.V."/>
            <person name="Hainaut M."/>
            <person name="Henrissat B."/>
            <person name="Roux C."/>
            <person name="Martin F."/>
            <person name="Corradi N."/>
        </authorList>
    </citation>
    <scope>NUCLEOTIDE SEQUENCE [LARGE SCALE GENOMIC DNA]</scope>
    <source>
        <strain evidence="1 2">DAOM 197198</strain>
    </source>
</reference>
<dbReference type="SMR" id="A0A2H5UDL4"/>
<dbReference type="Proteomes" id="UP000018888">
    <property type="component" value="Unassembled WGS sequence"/>
</dbReference>
<dbReference type="EMBL" id="AUPC02000087">
    <property type="protein sequence ID" value="POG73122.1"/>
    <property type="molecule type" value="Genomic_DNA"/>
</dbReference>
<accession>A0A2H5UDL4</accession>
<keyword evidence="2" id="KW-1185">Reference proteome</keyword>
<evidence type="ECO:0000313" key="2">
    <source>
        <dbReference type="Proteomes" id="UP000018888"/>
    </source>
</evidence>
<dbReference type="AlphaFoldDB" id="A0A2H5UDL4"/>
<reference evidence="1 2" key="1">
    <citation type="journal article" date="2013" name="Proc. Natl. Acad. Sci. U.S.A.">
        <title>Genome of an arbuscular mycorrhizal fungus provides insight into the oldest plant symbiosis.</title>
        <authorList>
            <person name="Tisserant E."/>
            <person name="Malbreil M."/>
            <person name="Kuo A."/>
            <person name="Kohler A."/>
            <person name="Symeonidi A."/>
            <person name="Balestrini R."/>
            <person name="Charron P."/>
            <person name="Duensing N."/>
            <person name="Frei Dit Frey N."/>
            <person name="Gianinazzi-Pearson V."/>
            <person name="Gilbert L.B."/>
            <person name="Handa Y."/>
            <person name="Herr J.R."/>
            <person name="Hijri M."/>
            <person name="Koul R."/>
            <person name="Kawaguchi M."/>
            <person name="Krajinski F."/>
            <person name="Lammers P.J."/>
            <person name="Masclaux F.G."/>
            <person name="Murat C."/>
            <person name="Morin E."/>
            <person name="Ndikumana S."/>
            <person name="Pagni M."/>
            <person name="Petitpierre D."/>
            <person name="Requena N."/>
            <person name="Rosikiewicz P."/>
            <person name="Riley R."/>
            <person name="Saito K."/>
            <person name="San Clemente H."/>
            <person name="Shapiro H."/>
            <person name="van Tuinen D."/>
            <person name="Becard G."/>
            <person name="Bonfante P."/>
            <person name="Paszkowski U."/>
            <person name="Shachar-Hill Y.Y."/>
            <person name="Tuskan G.A."/>
            <person name="Young P.W."/>
            <person name="Sanders I.R."/>
            <person name="Henrissat B."/>
            <person name="Rensing S.A."/>
            <person name="Grigoriev I.V."/>
            <person name="Corradi N."/>
            <person name="Roux C."/>
            <person name="Martin F."/>
        </authorList>
    </citation>
    <scope>NUCLEOTIDE SEQUENCE [LARGE SCALE GENOMIC DNA]</scope>
    <source>
        <strain evidence="1 2">DAOM 197198</strain>
    </source>
</reference>
<evidence type="ECO:0000313" key="1">
    <source>
        <dbReference type="EMBL" id="POG73122.1"/>
    </source>
</evidence>
<sequence>MGLQITKCCFCIPLKAGVIIISLFWLFVALFLIIFRVLSLKLYMQDKELKEVSEEYSITFTSVIIMIVLNAFVTLGTAFGLYAVIFSKTYRMLKLYSTFGLIVTVIEVIIGIAVIINSIVFGCAKGQNSYLCRLAPYEIVFEVLLTVYSALIISAYACRKKEKEAAAVRNLNESSDQTNHNFVVV</sequence>